<proteinExistence type="predicted"/>
<dbReference type="HOGENOM" id="CLU_2908972_0_0_1"/>
<dbReference type="AlphaFoldDB" id="V9FXX7"/>
<name>V9FXX7_PHYNI</name>
<comment type="caution">
    <text evidence="1">The sequence shown here is derived from an EMBL/GenBank/DDBJ whole genome shotgun (WGS) entry which is preliminary data.</text>
</comment>
<reference evidence="1 2" key="1">
    <citation type="submission" date="2013-11" db="EMBL/GenBank/DDBJ databases">
        <title>The Genome Sequence of Phytophthora parasitica P1569.</title>
        <authorList>
            <consortium name="The Broad Institute Genomics Platform"/>
            <person name="Russ C."/>
            <person name="Tyler B."/>
            <person name="Panabieres F."/>
            <person name="Shan W."/>
            <person name="Tripathy S."/>
            <person name="Grunwald N."/>
            <person name="Machado M."/>
            <person name="Johnson C.S."/>
            <person name="Arredondo F."/>
            <person name="Hong C."/>
            <person name="Coffey M."/>
            <person name="Young S.K."/>
            <person name="Zeng Q."/>
            <person name="Gargeya S."/>
            <person name="Fitzgerald M."/>
            <person name="Abouelleil A."/>
            <person name="Alvarado L."/>
            <person name="Chapman S.B."/>
            <person name="Gainer-Dewar J."/>
            <person name="Goldberg J."/>
            <person name="Griggs A."/>
            <person name="Gujja S."/>
            <person name="Hansen M."/>
            <person name="Howarth C."/>
            <person name="Imamovic A."/>
            <person name="Ireland A."/>
            <person name="Larimer J."/>
            <person name="McCowan C."/>
            <person name="Murphy C."/>
            <person name="Pearson M."/>
            <person name="Poon T.W."/>
            <person name="Priest M."/>
            <person name="Roberts A."/>
            <person name="Saif S."/>
            <person name="Shea T."/>
            <person name="Sykes S."/>
            <person name="Wortman J."/>
            <person name="Nusbaum C."/>
            <person name="Birren B."/>
        </authorList>
    </citation>
    <scope>NUCLEOTIDE SEQUENCE [LARGE SCALE GENOMIC DNA]</scope>
    <source>
        <strain evidence="1 2">P1569</strain>
    </source>
</reference>
<dbReference type="EMBL" id="ANIZ01000282">
    <property type="protein sequence ID" value="ETI55633.1"/>
    <property type="molecule type" value="Genomic_DNA"/>
</dbReference>
<organism evidence="1 2">
    <name type="scientific">Phytophthora nicotianae P1569</name>
    <dbReference type="NCBI Taxonomy" id="1317065"/>
    <lineage>
        <taxon>Eukaryota</taxon>
        <taxon>Sar</taxon>
        <taxon>Stramenopiles</taxon>
        <taxon>Oomycota</taxon>
        <taxon>Peronosporomycetes</taxon>
        <taxon>Peronosporales</taxon>
        <taxon>Peronosporaceae</taxon>
        <taxon>Phytophthora</taxon>
    </lineage>
</organism>
<protein>
    <submittedName>
        <fullName evidence="1">Uncharacterized protein</fullName>
    </submittedName>
</protein>
<accession>V9FXX7</accession>
<sequence>MSSSGTMDEFATELASDVIIVYVHQIPNRLVVSTSGWSGRWGNFSGTTGITEIDDVGRLEPN</sequence>
<keyword evidence="2" id="KW-1185">Reference proteome</keyword>
<evidence type="ECO:0000313" key="2">
    <source>
        <dbReference type="Proteomes" id="UP000018721"/>
    </source>
</evidence>
<dbReference type="Proteomes" id="UP000018721">
    <property type="component" value="Unassembled WGS sequence"/>
</dbReference>
<gene>
    <name evidence="1" type="ORF">F443_01708</name>
</gene>
<evidence type="ECO:0000313" key="1">
    <source>
        <dbReference type="EMBL" id="ETI55633.1"/>
    </source>
</evidence>